<sequence>MVLSFAQLVTHAPAPSRPHMPSHSCLHNVSCASSVACLLPPNVCPLSPPCAPFRTDPALRVLMPTTATLTVYLLCHLGYHLLTVALALPVHAIAITLPLHPGPPLAHTISTLVPHMHCCCRHCITRASAACHHCHTIALSHSRHHSRPQTCTLFYIL</sequence>
<evidence type="ECO:0000313" key="2">
    <source>
        <dbReference type="Proteomes" id="UP000298327"/>
    </source>
</evidence>
<dbReference type="Proteomes" id="UP000298327">
    <property type="component" value="Unassembled WGS sequence"/>
</dbReference>
<evidence type="ECO:0000313" key="1">
    <source>
        <dbReference type="EMBL" id="TFY53288.1"/>
    </source>
</evidence>
<protein>
    <submittedName>
        <fullName evidence="1">Uncharacterized protein</fullName>
    </submittedName>
</protein>
<reference evidence="1 2" key="1">
    <citation type="submission" date="2019-02" db="EMBL/GenBank/DDBJ databases">
        <title>Genome sequencing of the rare red list fungi Dentipellis fragilis.</title>
        <authorList>
            <person name="Buettner E."/>
            <person name="Kellner H."/>
        </authorList>
    </citation>
    <scope>NUCLEOTIDE SEQUENCE [LARGE SCALE GENOMIC DNA]</scope>
    <source>
        <strain evidence="1 2">DSM 105465</strain>
    </source>
</reference>
<comment type="caution">
    <text evidence="1">The sequence shown here is derived from an EMBL/GenBank/DDBJ whole genome shotgun (WGS) entry which is preliminary data.</text>
</comment>
<gene>
    <name evidence="1" type="ORF">EVG20_g10188</name>
</gene>
<dbReference type="EMBL" id="SEOQ01001174">
    <property type="protein sequence ID" value="TFY53288.1"/>
    <property type="molecule type" value="Genomic_DNA"/>
</dbReference>
<proteinExistence type="predicted"/>
<name>A0A4Y9XU48_9AGAM</name>
<keyword evidence="2" id="KW-1185">Reference proteome</keyword>
<accession>A0A4Y9XU48</accession>
<organism evidence="1 2">
    <name type="scientific">Dentipellis fragilis</name>
    <dbReference type="NCBI Taxonomy" id="205917"/>
    <lineage>
        <taxon>Eukaryota</taxon>
        <taxon>Fungi</taxon>
        <taxon>Dikarya</taxon>
        <taxon>Basidiomycota</taxon>
        <taxon>Agaricomycotina</taxon>
        <taxon>Agaricomycetes</taxon>
        <taxon>Russulales</taxon>
        <taxon>Hericiaceae</taxon>
        <taxon>Dentipellis</taxon>
    </lineage>
</organism>
<dbReference type="AlphaFoldDB" id="A0A4Y9XU48"/>